<name>M1WVK6_PSEP2</name>
<dbReference type="Proteomes" id="UP000011724">
    <property type="component" value="Chromosome"/>
</dbReference>
<organism evidence="2 3">
    <name type="scientific">Pseudodesulfovibrio piezophilus (strain DSM 21447 / JCM 15486 / C1TLV30)</name>
    <name type="common">Desulfovibrio piezophilus</name>
    <dbReference type="NCBI Taxonomy" id="1322246"/>
    <lineage>
        <taxon>Bacteria</taxon>
        <taxon>Pseudomonadati</taxon>
        <taxon>Thermodesulfobacteriota</taxon>
        <taxon>Desulfovibrionia</taxon>
        <taxon>Desulfovibrionales</taxon>
        <taxon>Desulfovibrionaceae</taxon>
    </lineage>
</organism>
<dbReference type="AlphaFoldDB" id="M1WVK6"/>
<evidence type="ECO:0000313" key="2">
    <source>
        <dbReference type="EMBL" id="CCH48548.1"/>
    </source>
</evidence>
<dbReference type="InterPro" id="IPR011460">
    <property type="entry name" value="Lcl_C"/>
</dbReference>
<dbReference type="PANTHER" id="PTHR35812">
    <property type="entry name" value="LIPOPROTEIN"/>
    <property type="match status" value="1"/>
</dbReference>
<keyword evidence="3" id="KW-1185">Reference proteome</keyword>
<proteinExistence type="predicted"/>
<evidence type="ECO:0000313" key="3">
    <source>
        <dbReference type="Proteomes" id="UP000011724"/>
    </source>
</evidence>
<evidence type="ECO:0000259" key="1">
    <source>
        <dbReference type="Pfam" id="PF07603"/>
    </source>
</evidence>
<dbReference type="KEGG" id="dpi:BN4_11311"/>
<dbReference type="EMBL" id="FO203427">
    <property type="protein sequence ID" value="CCH48548.1"/>
    <property type="molecule type" value="Genomic_DNA"/>
</dbReference>
<dbReference type="PATRIC" id="fig|879567.3.peg.1361"/>
<dbReference type="STRING" id="1322246.BN4_11311"/>
<gene>
    <name evidence="2" type="ordered locus">BN4_11311</name>
</gene>
<feature type="domain" description="Lcl C-terminal" evidence="1">
    <location>
        <begin position="49"/>
        <end position="166"/>
    </location>
</feature>
<dbReference type="OrthoDB" id="9793251at2"/>
<sequence length="316" mass="35403">MSQHILSTGQTFCADQDGSIISCGNTGQDAEFSPGQAWDPTRFIPDGEAILDTTTGLVWLKDANPVGFPITWQEAFEFVQTMNKDHVAGFTDWRLPNRRELFSLVSFDSHSPSLPAGHPFTNVFHGWYWTSTTSAMHESQAWHLHMMGGRMFWGNKTGYELVWPVRGRSEILPAPTAGPSKDGSVWPEPRFEDHGEIVTDRLTHLCWTRLADLAPGPVSWKDAFTVVKKLNTTGFASLSGWRLPTIREFESLTESQNHSPALPTGHPFTNTREAYWSSTNSGYEANWAMCHYLDKGAIGVGYKRDKGFHVWAVRAP</sequence>
<accession>M1WVK6</accession>
<dbReference type="PANTHER" id="PTHR35812:SF1">
    <property type="entry name" value="LIPOPROTEIN"/>
    <property type="match status" value="1"/>
</dbReference>
<dbReference type="HOGENOM" id="CLU_810699_0_0_7"/>
<dbReference type="BioCyc" id="DPIE1322246:BN4_RS06560-MONOMER"/>
<dbReference type="Pfam" id="PF07603">
    <property type="entry name" value="Lcl_C"/>
    <property type="match status" value="2"/>
</dbReference>
<dbReference type="eggNOG" id="COG1361">
    <property type="taxonomic scope" value="Bacteria"/>
</dbReference>
<protein>
    <recommendedName>
        <fullName evidence="1">Lcl C-terminal domain-containing protein</fullName>
    </recommendedName>
</protein>
<reference evidence="3" key="2">
    <citation type="journal article" date="2013" name="Stand. Genomic Sci.">
        <title>Complete genome sequence of Desulfocapsa sulfexigens, a marine deltaproteobacterium specialized in disproportionating inorganic sulfur compounds.</title>
        <authorList>
            <person name="Finster K.W."/>
            <person name="Kjeldsen K.U."/>
            <person name="Kube M."/>
            <person name="Reinhardt R."/>
            <person name="Mussmann M."/>
            <person name="Amann R."/>
            <person name="Schreiber L."/>
        </authorList>
    </citation>
    <scope>NUCLEOTIDE SEQUENCE [LARGE SCALE GENOMIC DNA]</scope>
    <source>
        <strain evidence="3">DSM 10523 / SB164P1</strain>
    </source>
</reference>
<feature type="domain" description="Lcl C-terminal" evidence="1">
    <location>
        <begin position="197"/>
        <end position="314"/>
    </location>
</feature>
<reference evidence="2 3" key="1">
    <citation type="journal article" date="2013" name="PLoS ONE">
        <title>The first genomic and proteomic characterization of a deep-sea sulfate reducer: insights into the piezophilic lifestyle of Desulfovibrio piezophilus.</title>
        <authorList>
            <person name="Pradel N."/>
            <person name="Ji B."/>
            <person name="Gimenez G."/>
            <person name="Talla E."/>
            <person name="Lenoble P."/>
            <person name="Garel M."/>
            <person name="Tamburini C."/>
            <person name="Fourquet P."/>
            <person name="Lebrun R."/>
            <person name="Bertin P."/>
            <person name="Denis Y."/>
            <person name="Pophillat M."/>
            <person name="Barbe V."/>
            <person name="Ollivier B."/>
            <person name="Dolla A."/>
        </authorList>
    </citation>
    <scope>NUCLEOTIDE SEQUENCE [LARGE SCALE GENOMIC DNA]</scope>
    <source>
        <strain evidence="3">DSM 10523 / SB164P1</strain>
    </source>
</reference>
<dbReference type="RefSeq" id="WP_015414594.1">
    <property type="nucleotide sequence ID" value="NC_020409.1"/>
</dbReference>